<dbReference type="PROSITE" id="PS50137">
    <property type="entry name" value="DS_RBD"/>
    <property type="match status" value="2"/>
</dbReference>
<dbReference type="GO" id="GO:0007281">
    <property type="term" value="P:germ cell development"/>
    <property type="evidence" value="ECO:0007669"/>
    <property type="project" value="UniProtKB-ARBA"/>
</dbReference>
<dbReference type="FunFam" id="3.30.160.20:FF:000007">
    <property type="entry name" value="Double-stranded RNA-binding protein Staufen homolog 1"/>
    <property type="match status" value="1"/>
</dbReference>
<evidence type="ECO:0000313" key="4">
    <source>
        <dbReference type="EMBL" id="KAF7382491.1"/>
    </source>
</evidence>
<gene>
    <name evidence="4" type="ORF">HZH68_015410</name>
</gene>
<accession>A0A834J5T6</accession>
<dbReference type="Proteomes" id="UP000617340">
    <property type="component" value="Unassembled WGS sequence"/>
</dbReference>
<dbReference type="SUPFAM" id="SSF54768">
    <property type="entry name" value="dsRNA-binding domain-like"/>
    <property type="match status" value="2"/>
</dbReference>
<dbReference type="CDD" id="cd19863">
    <property type="entry name" value="DSRM_PRKRA-like_rpt2"/>
    <property type="match status" value="1"/>
</dbReference>
<feature type="domain" description="DRBM" evidence="3">
    <location>
        <begin position="109"/>
        <end position="202"/>
    </location>
</feature>
<dbReference type="InterPro" id="IPR014720">
    <property type="entry name" value="dsRBD_dom"/>
</dbReference>
<keyword evidence="5" id="KW-1185">Reference proteome</keyword>
<reference evidence="4" key="1">
    <citation type="journal article" date="2020" name="G3 (Bethesda)">
        <title>High-Quality Assemblies for Three Invasive Social Wasps from the &lt;i&gt;Vespula&lt;/i&gt; Genus.</title>
        <authorList>
            <person name="Harrop T.W.R."/>
            <person name="Guhlin J."/>
            <person name="McLaughlin G.M."/>
            <person name="Permina E."/>
            <person name="Stockwell P."/>
            <person name="Gilligan J."/>
            <person name="Le Lec M.F."/>
            <person name="Gruber M.A.M."/>
            <person name="Quinn O."/>
            <person name="Lovegrove M."/>
            <person name="Duncan E.J."/>
            <person name="Remnant E.J."/>
            <person name="Van Eeckhoven J."/>
            <person name="Graham B."/>
            <person name="Knapp R.A."/>
            <person name="Langford K.W."/>
            <person name="Kronenberg Z."/>
            <person name="Press M.O."/>
            <person name="Eacker S.M."/>
            <person name="Wilson-Rankin E.E."/>
            <person name="Purcell J."/>
            <person name="Lester P.J."/>
            <person name="Dearden P.K."/>
        </authorList>
    </citation>
    <scope>NUCLEOTIDE SEQUENCE</scope>
    <source>
        <strain evidence="4">Linc-1</strain>
    </source>
</reference>
<dbReference type="GO" id="GO:0030422">
    <property type="term" value="P:siRNA processing"/>
    <property type="evidence" value="ECO:0007669"/>
    <property type="project" value="TreeGrafter"/>
</dbReference>
<dbReference type="Pfam" id="PF00035">
    <property type="entry name" value="dsrm"/>
    <property type="match status" value="3"/>
</dbReference>
<dbReference type="GO" id="GO:0003725">
    <property type="term" value="F:double-stranded RNA binding"/>
    <property type="evidence" value="ECO:0007669"/>
    <property type="project" value="TreeGrafter"/>
</dbReference>
<name>A0A834J5T6_VESGE</name>
<proteinExistence type="predicted"/>
<dbReference type="Gene3D" id="3.30.160.20">
    <property type="match status" value="3"/>
</dbReference>
<dbReference type="PANTHER" id="PTHR46205">
    <property type="entry name" value="LOQUACIOUS, ISOFORM B"/>
    <property type="match status" value="1"/>
</dbReference>
<feature type="domain" description="DRBM" evidence="3">
    <location>
        <begin position="235"/>
        <end position="303"/>
    </location>
</feature>
<evidence type="ECO:0000313" key="5">
    <source>
        <dbReference type="Proteomes" id="UP000617340"/>
    </source>
</evidence>
<sequence>MVILLVEAMKTPTSGVAKKRRIGLDGIGLLKGVQLSRIELLKIICKMEEMRQSQQVGPTMLSNVGNVQNHSNNTHRRSRARVTLHAMMSETLSLPEAARLEMESLPNKTPVSVLQELLSRRGTIPKYELVQVEGVIHEPTFRYRVTVADVVGNKKKMTLDKLISHNYYAIQVDPIVSAMGTGRSKKEAKHAAAKAVLDKLIGVNIESAESPIPKSLDSQSIPELEGYGEEKGLTNPIGVLQEMCMSRHWPPPKYTMEGEEGLPHERKFTIVCSILSFREVGYGKSKKIAKRHAAHKMWLTLHDTSNQASIMDGDEIVQKSANVNARYADLKGSKISTLTTPHSHKVSLFHKNLKSSTGVKLFELQNTCLNDGDVNLVQFLQEIASEQQFEVTYVDIEEKSISGEFIIHLHVSNY</sequence>
<dbReference type="GO" id="GO:0070920">
    <property type="term" value="P:regulation of regulatory ncRNA processing"/>
    <property type="evidence" value="ECO:0007669"/>
    <property type="project" value="TreeGrafter"/>
</dbReference>
<dbReference type="EMBL" id="JACSDZ010000020">
    <property type="protein sequence ID" value="KAF7382491.1"/>
    <property type="molecule type" value="Genomic_DNA"/>
</dbReference>
<organism evidence="4 5">
    <name type="scientific">Vespula germanica</name>
    <name type="common">German yellow jacket</name>
    <name type="synonym">Paravespula germanica</name>
    <dbReference type="NCBI Taxonomy" id="30212"/>
    <lineage>
        <taxon>Eukaryota</taxon>
        <taxon>Metazoa</taxon>
        <taxon>Ecdysozoa</taxon>
        <taxon>Arthropoda</taxon>
        <taxon>Hexapoda</taxon>
        <taxon>Insecta</taxon>
        <taxon>Pterygota</taxon>
        <taxon>Neoptera</taxon>
        <taxon>Endopterygota</taxon>
        <taxon>Hymenoptera</taxon>
        <taxon>Apocrita</taxon>
        <taxon>Aculeata</taxon>
        <taxon>Vespoidea</taxon>
        <taxon>Vespidae</taxon>
        <taxon>Vespinae</taxon>
        <taxon>Vespula</taxon>
    </lineage>
</organism>
<evidence type="ECO:0000256" key="1">
    <source>
        <dbReference type="ARBA" id="ARBA00022884"/>
    </source>
</evidence>
<keyword evidence="1 2" id="KW-0694">RNA-binding</keyword>
<evidence type="ECO:0000256" key="2">
    <source>
        <dbReference type="PROSITE-ProRule" id="PRU00266"/>
    </source>
</evidence>
<dbReference type="GO" id="GO:0070578">
    <property type="term" value="C:RISC-loading complex"/>
    <property type="evidence" value="ECO:0007669"/>
    <property type="project" value="TreeGrafter"/>
</dbReference>
<dbReference type="GO" id="GO:0035197">
    <property type="term" value="F:siRNA binding"/>
    <property type="evidence" value="ECO:0007669"/>
    <property type="project" value="TreeGrafter"/>
</dbReference>
<dbReference type="InterPro" id="IPR051247">
    <property type="entry name" value="RLC_Component"/>
</dbReference>
<evidence type="ECO:0000259" key="3">
    <source>
        <dbReference type="PROSITE" id="PS50137"/>
    </source>
</evidence>
<comment type="caution">
    <text evidence="4">The sequence shown here is derived from an EMBL/GenBank/DDBJ whole genome shotgun (WGS) entry which is preliminary data.</text>
</comment>
<dbReference type="AlphaFoldDB" id="A0A834J5T6"/>
<dbReference type="SMART" id="SM00358">
    <property type="entry name" value="DSRM"/>
    <property type="match status" value="2"/>
</dbReference>
<dbReference type="GO" id="GO:0016442">
    <property type="term" value="C:RISC complex"/>
    <property type="evidence" value="ECO:0007669"/>
    <property type="project" value="TreeGrafter"/>
</dbReference>
<dbReference type="GO" id="GO:0005737">
    <property type="term" value="C:cytoplasm"/>
    <property type="evidence" value="ECO:0007669"/>
    <property type="project" value="TreeGrafter"/>
</dbReference>
<dbReference type="GO" id="GO:0005634">
    <property type="term" value="C:nucleus"/>
    <property type="evidence" value="ECO:0007669"/>
    <property type="project" value="TreeGrafter"/>
</dbReference>
<protein>
    <recommendedName>
        <fullName evidence="3">DRBM domain-containing protein</fullName>
    </recommendedName>
</protein>
<dbReference type="PANTHER" id="PTHR46205:SF3">
    <property type="entry name" value="LOQUACIOUS, ISOFORM B"/>
    <property type="match status" value="1"/>
</dbReference>